<evidence type="ECO:0000313" key="2">
    <source>
        <dbReference type="EMBL" id="KAK9868978.1"/>
    </source>
</evidence>
<dbReference type="PANTHER" id="PTHR13169:SF0">
    <property type="entry name" value="UBIQUITIN-LIKE PROTEIN 3"/>
    <property type="match status" value="1"/>
</dbReference>
<comment type="caution">
    <text evidence="2">The sequence shown here is derived from an EMBL/GenBank/DDBJ whole genome shotgun (WGS) entry which is preliminary data.</text>
</comment>
<dbReference type="EMBL" id="JALJOV010000003">
    <property type="protein sequence ID" value="KAK9868978.1"/>
    <property type="molecule type" value="Genomic_DNA"/>
</dbReference>
<dbReference type="PANTHER" id="PTHR13169">
    <property type="entry name" value="UBIQUITIN-LIKE PROTEIN 3 HCG-1 PROTEIN"/>
    <property type="match status" value="1"/>
</dbReference>
<protein>
    <recommendedName>
        <fullName evidence="1">UBL3-like ubiquitin domain-containing protein</fullName>
    </recommendedName>
</protein>
<dbReference type="Proteomes" id="UP001485043">
    <property type="component" value="Unassembled WGS sequence"/>
</dbReference>
<dbReference type="InterPro" id="IPR039540">
    <property type="entry name" value="UBL3-like_ubiquitin_dom"/>
</dbReference>
<dbReference type="InterPro" id="IPR040015">
    <property type="entry name" value="UBL3-like"/>
</dbReference>
<dbReference type="InterPro" id="IPR029071">
    <property type="entry name" value="Ubiquitin-like_domsf"/>
</dbReference>
<feature type="domain" description="UBL3-like ubiquitin" evidence="1">
    <location>
        <begin position="5"/>
        <end position="111"/>
    </location>
</feature>
<accession>A0AAW1TKE4</accession>
<dbReference type="Gene3D" id="3.10.20.90">
    <property type="entry name" value="Phosphatidylinositol 3-kinase Catalytic Subunit, Chain A, domain 1"/>
    <property type="match status" value="1"/>
</dbReference>
<evidence type="ECO:0000313" key="3">
    <source>
        <dbReference type="Proteomes" id="UP001485043"/>
    </source>
</evidence>
<keyword evidence="3" id="KW-1185">Reference proteome</keyword>
<dbReference type="AlphaFoldDB" id="A0AAW1TKE4"/>
<reference evidence="2 3" key="1">
    <citation type="journal article" date="2024" name="Nat. Commun.">
        <title>Phylogenomics reveals the evolutionary origins of lichenization in chlorophyte algae.</title>
        <authorList>
            <person name="Puginier C."/>
            <person name="Libourel C."/>
            <person name="Otte J."/>
            <person name="Skaloud P."/>
            <person name="Haon M."/>
            <person name="Grisel S."/>
            <person name="Petersen M."/>
            <person name="Berrin J.G."/>
            <person name="Delaux P.M."/>
            <person name="Dal Grande F."/>
            <person name="Keller J."/>
        </authorList>
    </citation>
    <scope>NUCLEOTIDE SEQUENCE [LARGE SCALE GENOMIC DNA]</scope>
    <source>
        <strain evidence="2 3">SAG 2523</strain>
    </source>
</reference>
<name>A0AAW1TKE4_9CHLO</name>
<evidence type="ECO:0000259" key="1">
    <source>
        <dbReference type="Pfam" id="PF13881"/>
    </source>
</evidence>
<organism evidence="2 3">
    <name type="scientific">Apatococcus fuscideae</name>
    <dbReference type="NCBI Taxonomy" id="2026836"/>
    <lineage>
        <taxon>Eukaryota</taxon>
        <taxon>Viridiplantae</taxon>
        <taxon>Chlorophyta</taxon>
        <taxon>core chlorophytes</taxon>
        <taxon>Trebouxiophyceae</taxon>
        <taxon>Chlorellales</taxon>
        <taxon>Chlorellaceae</taxon>
        <taxon>Apatococcus</taxon>
    </lineage>
</organism>
<proteinExistence type="predicted"/>
<dbReference type="Pfam" id="PF13881">
    <property type="entry name" value="Rad60-SLD_2"/>
    <property type="match status" value="1"/>
</dbReference>
<gene>
    <name evidence="2" type="ORF">WJX84_001375</name>
</gene>
<dbReference type="SUPFAM" id="SSF54236">
    <property type="entry name" value="Ubiquitin-like"/>
    <property type="match status" value="1"/>
</dbReference>
<sequence length="114" mass="12474">MVDQDIRFRHTQGDIGPLKFPSTSSVQDVRERLFADWPKDFPADAPTAPADIKLICNGKFLNGGETLNELRASMGDPRADQVMTLHLVIRPQAAVKGSAKGSEKAPAKRCCIIQ</sequence>